<dbReference type="Proteomes" id="UP001500975">
    <property type="component" value="Unassembled WGS sequence"/>
</dbReference>
<evidence type="ECO:0000313" key="2">
    <source>
        <dbReference type="EMBL" id="GAA4356002.1"/>
    </source>
</evidence>
<organism evidence="2 3">
    <name type="scientific">Variovorax defluvii</name>
    <dbReference type="NCBI Taxonomy" id="913761"/>
    <lineage>
        <taxon>Bacteria</taxon>
        <taxon>Pseudomonadati</taxon>
        <taxon>Pseudomonadota</taxon>
        <taxon>Betaproteobacteria</taxon>
        <taxon>Burkholderiales</taxon>
        <taxon>Comamonadaceae</taxon>
        <taxon>Variovorax</taxon>
    </lineage>
</organism>
<feature type="transmembrane region" description="Helical" evidence="1">
    <location>
        <begin position="95"/>
        <end position="116"/>
    </location>
</feature>
<dbReference type="InterPro" id="IPR046580">
    <property type="entry name" value="DUF6640"/>
</dbReference>
<protein>
    <recommendedName>
        <fullName evidence="4">DUF420 domain-containing protein</fullName>
    </recommendedName>
</protein>
<feature type="transmembrane region" description="Helical" evidence="1">
    <location>
        <begin position="20"/>
        <end position="43"/>
    </location>
</feature>
<keyword evidence="1" id="KW-0812">Transmembrane</keyword>
<accession>A0ABP8ICE2</accession>
<dbReference type="EMBL" id="BAABGJ010000080">
    <property type="protein sequence ID" value="GAA4356002.1"/>
    <property type="molecule type" value="Genomic_DNA"/>
</dbReference>
<comment type="caution">
    <text evidence="2">The sequence shown here is derived from an EMBL/GenBank/DDBJ whole genome shotgun (WGS) entry which is preliminary data.</text>
</comment>
<sequence length="120" mass="13559">MSTLVDLNGTHLFNPAWHPHAVFHDALMLLFLAAVTAIALWMLWRKDGDRRVAVLVATLVPIAFWTPFFYITWILPNSSLNAFDEPLPKLAGITMYPNVIIAFVMCLLAVVGYRFARAEE</sequence>
<feature type="transmembrane region" description="Helical" evidence="1">
    <location>
        <begin position="52"/>
        <end position="75"/>
    </location>
</feature>
<proteinExistence type="predicted"/>
<evidence type="ECO:0000313" key="3">
    <source>
        <dbReference type="Proteomes" id="UP001500975"/>
    </source>
</evidence>
<gene>
    <name evidence="2" type="ORF">GCM10023165_48680</name>
</gene>
<keyword evidence="1" id="KW-1133">Transmembrane helix</keyword>
<dbReference type="Pfam" id="PF20345">
    <property type="entry name" value="DUF6640"/>
    <property type="match status" value="1"/>
</dbReference>
<reference evidence="3" key="1">
    <citation type="journal article" date="2019" name="Int. J. Syst. Evol. Microbiol.">
        <title>The Global Catalogue of Microorganisms (GCM) 10K type strain sequencing project: providing services to taxonomists for standard genome sequencing and annotation.</title>
        <authorList>
            <consortium name="The Broad Institute Genomics Platform"/>
            <consortium name="The Broad Institute Genome Sequencing Center for Infectious Disease"/>
            <person name="Wu L."/>
            <person name="Ma J."/>
        </authorList>
    </citation>
    <scope>NUCLEOTIDE SEQUENCE [LARGE SCALE GENOMIC DNA]</scope>
    <source>
        <strain evidence="3">JCM 17804</strain>
    </source>
</reference>
<name>A0ABP8ICE2_9BURK</name>
<keyword evidence="1" id="KW-0472">Membrane</keyword>
<keyword evidence="3" id="KW-1185">Reference proteome</keyword>
<evidence type="ECO:0008006" key="4">
    <source>
        <dbReference type="Google" id="ProtNLM"/>
    </source>
</evidence>
<evidence type="ECO:0000256" key="1">
    <source>
        <dbReference type="SAM" id="Phobius"/>
    </source>
</evidence>